<feature type="domain" description="Phosphatidic acid phosphatase type 2/haloperoxidase" evidence="8">
    <location>
        <begin position="38"/>
        <end position="139"/>
    </location>
</feature>
<evidence type="ECO:0000256" key="2">
    <source>
        <dbReference type="ARBA" id="ARBA00022475"/>
    </source>
</evidence>
<evidence type="ECO:0000313" key="10">
    <source>
        <dbReference type="Proteomes" id="UP000807850"/>
    </source>
</evidence>
<accession>A0A9D6QIF7</accession>
<evidence type="ECO:0000256" key="6">
    <source>
        <dbReference type="ARBA" id="ARBA00023136"/>
    </source>
</evidence>
<evidence type="ECO:0000256" key="5">
    <source>
        <dbReference type="ARBA" id="ARBA00022989"/>
    </source>
</evidence>
<dbReference type="Gene3D" id="1.20.144.10">
    <property type="entry name" value="Phosphatidic acid phosphatase type 2/haloperoxidase"/>
    <property type="match status" value="1"/>
</dbReference>
<proteinExistence type="predicted"/>
<dbReference type="InterPro" id="IPR036938">
    <property type="entry name" value="PAP2/HPO_sf"/>
</dbReference>
<sequence length="162" mass="16726">MPAAEGWMRGASGLGTPALVLGGVLAIAIFAGPAGVPTARAMIAVLAPVNAVVELTKFACGRVRPDGTRDRANSSFPSSHAANAAAIALLLARRWPRGIPVYVALASAVAYSRMYLNRHFLSDVVCGVAIGLVMAVLVLNRIRGTAWSWERSLGVGGSGTLC</sequence>
<evidence type="ECO:0000256" key="3">
    <source>
        <dbReference type="ARBA" id="ARBA00022692"/>
    </source>
</evidence>
<keyword evidence="6 7" id="KW-0472">Membrane</keyword>
<dbReference type="GO" id="GO:0016787">
    <property type="term" value="F:hydrolase activity"/>
    <property type="evidence" value="ECO:0007669"/>
    <property type="project" value="UniProtKB-KW"/>
</dbReference>
<evidence type="ECO:0000256" key="7">
    <source>
        <dbReference type="SAM" id="Phobius"/>
    </source>
</evidence>
<dbReference type="GO" id="GO:0005886">
    <property type="term" value="C:plasma membrane"/>
    <property type="evidence" value="ECO:0007669"/>
    <property type="project" value="UniProtKB-SubCell"/>
</dbReference>
<dbReference type="AlphaFoldDB" id="A0A9D6QIF7"/>
<keyword evidence="3 7" id="KW-0812">Transmembrane</keyword>
<organism evidence="9 10">
    <name type="scientific">Eiseniibacteriota bacterium</name>
    <dbReference type="NCBI Taxonomy" id="2212470"/>
    <lineage>
        <taxon>Bacteria</taxon>
        <taxon>Candidatus Eiseniibacteriota</taxon>
    </lineage>
</organism>
<comment type="caution">
    <text evidence="9">The sequence shown here is derived from an EMBL/GenBank/DDBJ whole genome shotgun (WGS) entry which is preliminary data.</text>
</comment>
<name>A0A9D6QIF7_UNCEI</name>
<reference evidence="9" key="1">
    <citation type="submission" date="2020-07" db="EMBL/GenBank/DDBJ databases">
        <title>Huge and variable diversity of episymbiotic CPR bacteria and DPANN archaea in groundwater ecosystems.</title>
        <authorList>
            <person name="He C.Y."/>
            <person name="Keren R."/>
            <person name="Whittaker M."/>
            <person name="Farag I.F."/>
            <person name="Doudna J."/>
            <person name="Cate J.H.D."/>
            <person name="Banfield J.F."/>
        </authorList>
    </citation>
    <scope>NUCLEOTIDE SEQUENCE</scope>
    <source>
        <strain evidence="9">NC_groundwater_928_Pr1_S-0.2um_72_17</strain>
    </source>
</reference>
<dbReference type="Proteomes" id="UP000807850">
    <property type="component" value="Unassembled WGS sequence"/>
</dbReference>
<dbReference type="EMBL" id="JACQAY010000100">
    <property type="protein sequence ID" value="MBI3539302.1"/>
    <property type="molecule type" value="Genomic_DNA"/>
</dbReference>
<evidence type="ECO:0000313" key="9">
    <source>
        <dbReference type="EMBL" id="MBI3539302.1"/>
    </source>
</evidence>
<protein>
    <submittedName>
        <fullName evidence="9">Phosphatase PAP2 family protein</fullName>
    </submittedName>
</protein>
<dbReference type="PANTHER" id="PTHR14969">
    <property type="entry name" value="SPHINGOSINE-1-PHOSPHATE PHOSPHOHYDROLASE"/>
    <property type="match status" value="1"/>
</dbReference>
<dbReference type="Pfam" id="PF01569">
    <property type="entry name" value="PAP2"/>
    <property type="match status" value="1"/>
</dbReference>
<dbReference type="SMART" id="SM00014">
    <property type="entry name" value="acidPPc"/>
    <property type="match status" value="1"/>
</dbReference>
<feature type="transmembrane region" description="Helical" evidence="7">
    <location>
        <begin position="99"/>
        <end position="116"/>
    </location>
</feature>
<evidence type="ECO:0000259" key="8">
    <source>
        <dbReference type="SMART" id="SM00014"/>
    </source>
</evidence>
<dbReference type="SUPFAM" id="SSF48317">
    <property type="entry name" value="Acid phosphatase/Vanadium-dependent haloperoxidase"/>
    <property type="match status" value="1"/>
</dbReference>
<gene>
    <name evidence="9" type="ORF">HY076_03410</name>
</gene>
<evidence type="ECO:0000256" key="4">
    <source>
        <dbReference type="ARBA" id="ARBA00022801"/>
    </source>
</evidence>
<dbReference type="PANTHER" id="PTHR14969:SF62">
    <property type="entry name" value="DECAPRENYLPHOSPHORYL-5-PHOSPHORIBOSE PHOSPHATASE RV3807C-RELATED"/>
    <property type="match status" value="1"/>
</dbReference>
<evidence type="ECO:0000256" key="1">
    <source>
        <dbReference type="ARBA" id="ARBA00004651"/>
    </source>
</evidence>
<dbReference type="InterPro" id="IPR000326">
    <property type="entry name" value="PAP2/HPO"/>
</dbReference>
<keyword evidence="5 7" id="KW-1133">Transmembrane helix</keyword>
<feature type="transmembrane region" description="Helical" evidence="7">
    <location>
        <begin position="12"/>
        <end position="32"/>
    </location>
</feature>
<keyword evidence="4" id="KW-0378">Hydrolase</keyword>
<keyword evidence="2" id="KW-1003">Cell membrane</keyword>
<comment type="subcellular location">
    <subcellularLocation>
        <location evidence="1">Cell membrane</location>
        <topology evidence="1">Multi-pass membrane protein</topology>
    </subcellularLocation>
</comment>
<feature type="transmembrane region" description="Helical" evidence="7">
    <location>
        <begin position="122"/>
        <end position="142"/>
    </location>
</feature>